<dbReference type="STRING" id="29354.IO98_00085"/>
<dbReference type="AlphaFoldDB" id="A0A084JSL2"/>
<dbReference type="RefSeq" id="WP_242843012.1">
    <property type="nucleotide sequence ID" value="NZ_JPME01000001.1"/>
</dbReference>
<dbReference type="InterPro" id="IPR036390">
    <property type="entry name" value="WH_DNA-bd_sf"/>
</dbReference>
<dbReference type="GO" id="GO:0003677">
    <property type="term" value="F:DNA binding"/>
    <property type="evidence" value="ECO:0007669"/>
    <property type="project" value="UniProtKB-KW"/>
</dbReference>
<dbReference type="SUPFAM" id="SSF64288">
    <property type="entry name" value="Chorismate lyase-like"/>
    <property type="match status" value="1"/>
</dbReference>
<comment type="caution">
    <text evidence="5">The sequence shown here is derived from an EMBL/GenBank/DDBJ whole genome shotgun (WGS) entry which is preliminary data.</text>
</comment>
<dbReference type="SUPFAM" id="SSF46785">
    <property type="entry name" value="Winged helix' DNA-binding domain"/>
    <property type="match status" value="1"/>
</dbReference>
<evidence type="ECO:0000313" key="6">
    <source>
        <dbReference type="Proteomes" id="UP000028525"/>
    </source>
</evidence>
<sequence>MKARENMELHPMIKPNLSSSVKNYLYKYIRSLDLGGNTKLPPENELSLNLGVSRVTVRRALDELEKEGIVLRIHGRGTFVNPEALNIQVNLMPGEEFSRLIESCGYKASFEVADVRKLKADAEIARILQLEDEEEIYEIEKIYLADGHPAIISIDRFACSLAGDDLKREAVEGKSTFDILRKFGGCFIVRDKIRIETMNRREMEQETVYGRKMECDSVLVFHGINYNQDNRAVIYDTEFYDTKYIKFSLLRVKNVYED</sequence>
<keyword evidence="1" id="KW-0805">Transcription regulation</keyword>
<dbReference type="Gene3D" id="3.40.1410.10">
    <property type="entry name" value="Chorismate lyase-like"/>
    <property type="match status" value="1"/>
</dbReference>
<dbReference type="PANTHER" id="PTHR44846">
    <property type="entry name" value="MANNOSYL-D-GLYCERATE TRANSPORT/METABOLISM SYSTEM REPRESSOR MNGR-RELATED"/>
    <property type="match status" value="1"/>
</dbReference>
<dbReference type="PROSITE" id="PS50949">
    <property type="entry name" value="HTH_GNTR"/>
    <property type="match status" value="1"/>
</dbReference>
<keyword evidence="6" id="KW-1185">Reference proteome</keyword>
<dbReference type="PRINTS" id="PR00035">
    <property type="entry name" value="HTHGNTR"/>
</dbReference>
<proteinExistence type="predicted"/>
<dbReference type="InterPro" id="IPR050679">
    <property type="entry name" value="Bact_HTH_transcr_reg"/>
</dbReference>
<accession>A0A084JSL2</accession>
<feature type="domain" description="HTH gntR-type" evidence="4">
    <location>
        <begin position="15"/>
        <end position="83"/>
    </location>
</feature>
<dbReference type="Pfam" id="PF07702">
    <property type="entry name" value="UTRA"/>
    <property type="match status" value="1"/>
</dbReference>
<dbReference type="SMART" id="SM00866">
    <property type="entry name" value="UTRA"/>
    <property type="match status" value="1"/>
</dbReference>
<dbReference type="CDD" id="cd07377">
    <property type="entry name" value="WHTH_GntR"/>
    <property type="match status" value="1"/>
</dbReference>
<dbReference type="Proteomes" id="UP000028525">
    <property type="component" value="Unassembled WGS sequence"/>
</dbReference>
<dbReference type="InterPro" id="IPR011663">
    <property type="entry name" value="UTRA"/>
</dbReference>
<protein>
    <submittedName>
        <fullName evidence="5">GntR family transcriptional regulator</fullName>
    </submittedName>
</protein>
<keyword evidence="3" id="KW-0804">Transcription</keyword>
<dbReference type="InterPro" id="IPR000524">
    <property type="entry name" value="Tscrpt_reg_HTH_GntR"/>
</dbReference>
<dbReference type="GO" id="GO:0045892">
    <property type="term" value="P:negative regulation of DNA-templated transcription"/>
    <property type="evidence" value="ECO:0007669"/>
    <property type="project" value="TreeGrafter"/>
</dbReference>
<dbReference type="PRINTS" id="PR00037">
    <property type="entry name" value="HTHLACR"/>
</dbReference>
<dbReference type="Pfam" id="PF00392">
    <property type="entry name" value="GntR"/>
    <property type="match status" value="1"/>
</dbReference>
<reference evidence="5 6" key="1">
    <citation type="submission" date="2014-07" db="EMBL/GenBank/DDBJ databases">
        <title>Draft genome of Clostridium celerecrescens 152B isolated from sediments associated with methane hydrate from Krishna Godavari basin.</title>
        <authorList>
            <person name="Honkalas V.S."/>
            <person name="Dabir A.P."/>
            <person name="Arora P."/>
            <person name="Dhakephalkar P.K."/>
        </authorList>
    </citation>
    <scope>NUCLEOTIDE SEQUENCE [LARGE SCALE GENOMIC DNA]</scope>
    <source>
        <strain evidence="5 6">152B</strain>
    </source>
</reference>
<dbReference type="InterPro" id="IPR001034">
    <property type="entry name" value="DeoR_HTH"/>
</dbReference>
<dbReference type="EMBL" id="JPME01000001">
    <property type="protein sequence ID" value="KEZ91946.1"/>
    <property type="molecule type" value="Genomic_DNA"/>
</dbReference>
<evidence type="ECO:0000256" key="3">
    <source>
        <dbReference type="ARBA" id="ARBA00023163"/>
    </source>
</evidence>
<dbReference type="PANTHER" id="PTHR44846:SF1">
    <property type="entry name" value="MANNOSYL-D-GLYCERATE TRANSPORT_METABOLISM SYSTEM REPRESSOR MNGR-RELATED"/>
    <property type="match status" value="1"/>
</dbReference>
<evidence type="ECO:0000259" key="4">
    <source>
        <dbReference type="PROSITE" id="PS50949"/>
    </source>
</evidence>
<dbReference type="Gene3D" id="1.10.10.10">
    <property type="entry name" value="Winged helix-like DNA-binding domain superfamily/Winged helix DNA-binding domain"/>
    <property type="match status" value="1"/>
</dbReference>
<organism evidence="5 6">
    <name type="scientific">Lacrimispora celerecrescens</name>
    <dbReference type="NCBI Taxonomy" id="29354"/>
    <lineage>
        <taxon>Bacteria</taxon>
        <taxon>Bacillati</taxon>
        <taxon>Bacillota</taxon>
        <taxon>Clostridia</taxon>
        <taxon>Lachnospirales</taxon>
        <taxon>Lachnospiraceae</taxon>
        <taxon>Lacrimispora</taxon>
    </lineage>
</organism>
<name>A0A084JSL2_9FIRM</name>
<dbReference type="GO" id="GO:0003700">
    <property type="term" value="F:DNA-binding transcription factor activity"/>
    <property type="evidence" value="ECO:0007669"/>
    <property type="project" value="InterPro"/>
</dbReference>
<dbReference type="InterPro" id="IPR036388">
    <property type="entry name" value="WH-like_DNA-bd_sf"/>
</dbReference>
<evidence type="ECO:0000313" key="5">
    <source>
        <dbReference type="EMBL" id="KEZ91946.1"/>
    </source>
</evidence>
<gene>
    <name evidence="5" type="ORF">IO98_00085</name>
</gene>
<evidence type="ECO:0000256" key="2">
    <source>
        <dbReference type="ARBA" id="ARBA00023125"/>
    </source>
</evidence>
<evidence type="ECO:0000256" key="1">
    <source>
        <dbReference type="ARBA" id="ARBA00023015"/>
    </source>
</evidence>
<keyword evidence="2" id="KW-0238">DNA-binding</keyword>
<dbReference type="SMART" id="SM00345">
    <property type="entry name" value="HTH_GNTR"/>
    <property type="match status" value="1"/>
</dbReference>
<dbReference type="InterPro" id="IPR028978">
    <property type="entry name" value="Chorismate_lyase_/UTRA_dom_sf"/>
</dbReference>